<evidence type="ECO:0000256" key="4">
    <source>
        <dbReference type="ARBA" id="ARBA00022475"/>
    </source>
</evidence>
<dbReference type="Pfam" id="PF12270">
    <property type="entry name" value="Cyt_c_ox_IV"/>
    <property type="match status" value="1"/>
</dbReference>
<comment type="function">
    <text evidence="1 10">Part of cytochrome c oxidase, its function is unknown.</text>
</comment>
<dbReference type="GO" id="GO:0004129">
    <property type="term" value="F:cytochrome-c oxidase activity"/>
    <property type="evidence" value="ECO:0007669"/>
    <property type="project" value="UniProtKB-EC"/>
</dbReference>
<protein>
    <recommendedName>
        <fullName evidence="10">Cytochrome c oxidase polypeptide 4</fullName>
        <ecNumber evidence="10">7.1.1.9</ecNumber>
    </recommendedName>
    <alternativeName>
        <fullName evidence="10">Cytochrome aa3 subunit 4</fullName>
    </alternativeName>
    <alternativeName>
        <fullName evidence="10">Cytochrome c oxidase polypeptide IV</fullName>
    </alternativeName>
</protein>
<evidence type="ECO:0000256" key="8">
    <source>
        <dbReference type="ARBA" id="ARBA00023136"/>
    </source>
</evidence>
<dbReference type="AlphaFoldDB" id="A0A939RT70"/>
<keyword evidence="8 10" id="KW-0472">Membrane</keyword>
<dbReference type="GO" id="GO:0005886">
    <property type="term" value="C:plasma membrane"/>
    <property type="evidence" value="ECO:0007669"/>
    <property type="project" value="UniProtKB-SubCell"/>
</dbReference>
<dbReference type="EMBL" id="JAGEMK010000001">
    <property type="protein sequence ID" value="MBO1750594.1"/>
    <property type="molecule type" value="Genomic_DNA"/>
</dbReference>
<keyword evidence="13" id="KW-1185">Reference proteome</keyword>
<keyword evidence="4 10" id="KW-1003">Cell membrane</keyword>
<evidence type="ECO:0000256" key="3">
    <source>
        <dbReference type="ARBA" id="ARBA00006870"/>
    </source>
</evidence>
<feature type="transmembrane region" description="Helical" evidence="11">
    <location>
        <begin position="106"/>
        <end position="123"/>
    </location>
</feature>
<name>A0A939RT70_9CELL</name>
<organism evidence="12 13">
    <name type="scientific">Actinotalea soli</name>
    <dbReference type="NCBI Taxonomy" id="2819234"/>
    <lineage>
        <taxon>Bacteria</taxon>
        <taxon>Bacillati</taxon>
        <taxon>Actinomycetota</taxon>
        <taxon>Actinomycetes</taxon>
        <taxon>Micrococcales</taxon>
        <taxon>Cellulomonadaceae</taxon>
        <taxon>Actinotalea</taxon>
    </lineage>
</organism>
<dbReference type="GO" id="GO:0022900">
    <property type="term" value="P:electron transport chain"/>
    <property type="evidence" value="ECO:0007669"/>
    <property type="project" value="InterPro"/>
</dbReference>
<feature type="transmembrane region" description="Helical" evidence="11">
    <location>
        <begin position="31"/>
        <end position="52"/>
    </location>
</feature>
<accession>A0A939RT70</accession>
<comment type="similarity">
    <text evidence="3 10">Belongs to the cytochrome c oxidase bacterial subunit CtaF family.</text>
</comment>
<evidence type="ECO:0000256" key="5">
    <source>
        <dbReference type="ARBA" id="ARBA00022692"/>
    </source>
</evidence>
<comment type="catalytic activity">
    <reaction evidence="9 10">
        <text>4 Fe(II)-[cytochrome c] + O2 + 8 H(+)(in) = 4 Fe(III)-[cytochrome c] + 2 H2O + 4 H(+)(out)</text>
        <dbReference type="Rhea" id="RHEA:11436"/>
        <dbReference type="Rhea" id="RHEA-COMP:10350"/>
        <dbReference type="Rhea" id="RHEA-COMP:14399"/>
        <dbReference type="ChEBI" id="CHEBI:15377"/>
        <dbReference type="ChEBI" id="CHEBI:15378"/>
        <dbReference type="ChEBI" id="CHEBI:15379"/>
        <dbReference type="ChEBI" id="CHEBI:29033"/>
        <dbReference type="ChEBI" id="CHEBI:29034"/>
        <dbReference type="EC" id="7.1.1.9"/>
    </reaction>
</comment>
<sequence length="132" mass="14217">MKFEARLFLYLTPFFIVVGVIYGFWSSWEAVGSVGLLLVGGLVGMVGAYLALVARRIDPRPEDDAFGEIEQGAGEQGVFSPGSWWPIVIGGASAVCFAGMAVGWWLFYIGAAVAVIGLVGWIFEFSRGQHAH</sequence>
<gene>
    <name evidence="12" type="ORF">J4G33_02120</name>
</gene>
<feature type="transmembrane region" description="Helical" evidence="11">
    <location>
        <begin position="7"/>
        <end position="25"/>
    </location>
</feature>
<reference evidence="12" key="1">
    <citation type="submission" date="2021-03" db="EMBL/GenBank/DDBJ databases">
        <title>Actinotalea soli sp. nov., isolated from soil.</title>
        <authorList>
            <person name="Ping W."/>
            <person name="Zhang J."/>
        </authorList>
    </citation>
    <scope>NUCLEOTIDE SEQUENCE</scope>
    <source>
        <strain evidence="12">BY-33</strain>
    </source>
</reference>
<keyword evidence="5 11" id="KW-0812">Transmembrane</keyword>
<comment type="subunit">
    <text evidence="10">Associates with subunits I, II and III to form cytochrome c oxidase.</text>
</comment>
<proteinExistence type="inferred from homology"/>
<evidence type="ECO:0000256" key="10">
    <source>
        <dbReference type="PIRNR" id="PIRNR017385"/>
    </source>
</evidence>
<comment type="subcellular location">
    <subcellularLocation>
        <location evidence="2">Cell membrane</location>
        <topology evidence="2">Multi-pass membrane protein</topology>
    </subcellularLocation>
</comment>
<evidence type="ECO:0000256" key="1">
    <source>
        <dbReference type="ARBA" id="ARBA00002536"/>
    </source>
</evidence>
<dbReference type="PIRSF" id="PIRSF017385">
    <property type="entry name" value="CtaF"/>
    <property type="match status" value="1"/>
</dbReference>
<dbReference type="RefSeq" id="WP_208054224.1">
    <property type="nucleotide sequence ID" value="NZ_JAGEMK010000001.1"/>
</dbReference>
<dbReference type="Proteomes" id="UP000664209">
    <property type="component" value="Unassembled WGS sequence"/>
</dbReference>
<keyword evidence="6 10" id="KW-1278">Translocase</keyword>
<evidence type="ECO:0000256" key="7">
    <source>
        <dbReference type="ARBA" id="ARBA00022989"/>
    </source>
</evidence>
<evidence type="ECO:0000313" key="12">
    <source>
        <dbReference type="EMBL" id="MBO1750594.1"/>
    </source>
</evidence>
<evidence type="ECO:0000256" key="2">
    <source>
        <dbReference type="ARBA" id="ARBA00004651"/>
    </source>
</evidence>
<comment type="caution">
    <text evidence="12">The sequence shown here is derived from an EMBL/GenBank/DDBJ whole genome shotgun (WGS) entry which is preliminary data.</text>
</comment>
<keyword evidence="7 11" id="KW-1133">Transmembrane helix</keyword>
<evidence type="ECO:0000313" key="13">
    <source>
        <dbReference type="Proteomes" id="UP000664209"/>
    </source>
</evidence>
<evidence type="ECO:0000256" key="9">
    <source>
        <dbReference type="ARBA" id="ARBA00047816"/>
    </source>
</evidence>
<dbReference type="EC" id="7.1.1.9" evidence="10"/>
<dbReference type="InterPro" id="IPR021050">
    <property type="entry name" value="Cyt_c_oxidase_su4_actinobac"/>
</dbReference>
<evidence type="ECO:0000256" key="6">
    <source>
        <dbReference type="ARBA" id="ARBA00022967"/>
    </source>
</evidence>
<evidence type="ECO:0000256" key="11">
    <source>
        <dbReference type="SAM" id="Phobius"/>
    </source>
</evidence>